<dbReference type="SUPFAM" id="SSF52540">
    <property type="entry name" value="P-loop containing nucleoside triphosphate hydrolases"/>
    <property type="match status" value="1"/>
</dbReference>
<name>A0ABR4BLU9_9LECA</name>
<sequence>MDPISAVGLLASISSLADGAFNVVSFINTIREGGKQRLRVFTELNSLWMILKLLEGHFDAEDEDLGEPWLRTIAVLDEDDGIFDQIQATFDDLMSRLQPKTGHRKVVQTLRWPFDKSEVEALTVHLERLKSSVNLSLNSTNAAVTREIQSDTKFIKHSVANDEVKAMLDWISSLNFLKQQDDFIKQARQGTGEWFLEREDFKTWTSKTESLLWCPGIPGAGKTFLASIIIEHLKRTLKWQNTAVLVIYCGYNDAKSQSIDNLIAALIKQILQIRPNVSKELKELYNTYSRTDVFPSLETLTNILHTEIAKFDNCFIIVDALDEILDEPKRLLLLETLTHGKVNVMVTSRPIDSIRDLFGLITDISCDGCEEENLRLIYHCKQCMGRGFDLCEACRGQELTCSEDGHYIVKRFGAYQIEIEATEGDVRNYVQWRVDHEPKLLDSVNKKRALREEIAGTIVQQANGMFLLAKLHMDSLATKRTPRAVQQALQNLPTEIGSTYDQAMERIEATNEDDRKIVMNFLLWIAFSTRPLSVAEVEHATSTTADSSSIDPDEIVNASDLTSMCAGLVIIDASDIVRLVHFSAQNYFRENREKWFSNGDLILARNCLTYVTFKAFENGPCSGPTESKDFKERTSQYPLLEYCCCCWGIHASRALQQDELTDPVLDFLNSKPHLDSVVQALWYSDSPYVADWDVKSGVHPLHLAAFCGLNPVVLKLLRAGGRVDCRDSLGTTPLMYAASGGHVSVVQSLLKNGANPNLVCERSSSSLHRAIAVNDVNIARNLLDHPNIDLSIVDTSRNDATPLMLAASLRRSQILPIILHKPGLDVNFASGAYKSTALTLAASSGDAQIVRQILSHPDVDVNKRNLTCTALTEAARSGFYSVVEALLDHGADPELQEGADNASGTPLNRAIDYGYVPVVRLLLQRGANPNVLDVYNRTIVHSAAVNGQDDILNILFEKPTGIDINAQGTNGRTALHDAAYFNYCSTIQVLFENGARTDIHDNASQSPLGVAKSMNNLDALSILTKLRRQETERDRSEGRRLKHNPTSIDNNDGSSLLTAAKLGMTETVRSIILLAQTDPSVDLNTVDLDRHSALHYGVQNDHMEILHHLVAADGINLNIKDRLQRTPLHWTALHHNYSAAECLLDAGADVDLKDHFDKTPLDISILNSNPGLAVLLLEHGAWPPQERLQVALCAAAQWGSKDLVKKLVAGGADPRKKDTSGQTPFHLAEYAENEATAKMILMLCEEKEKGRAEDREHGGLKIAVR</sequence>
<evidence type="ECO:0000313" key="7">
    <source>
        <dbReference type="EMBL" id="KAL2058011.1"/>
    </source>
</evidence>
<evidence type="ECO:0000256" key="4">
    <source>
        <dbReference type="SAM" id="MobiDB-lite"/>
    </source>
</evidence>
<evidence type="ECO:0000313" key="8">
    <source>
        <dbReference type="Proteomes" id="UP001590951"/>
    </source>
</evidence>
<reference evidence="7 8" key="1">
    <citation type="submission" date="2024-09" db="EMBL/GenBank/DDBJ databases">
        <title>Rethinking Asexuality: The Enigmatic Case of Functional Sexual Genes in Lepraria (Stereocaulaceae).</title>
        <authorList>
            <person name="Doellman M."/>
            <person name="Sun Y."/>
            <person name="Barcenas-Pena A."/>
            <person name="Lumbsch H.T."/>
            <person name="Grewe F."/>
        </authorList>
    </citation>
    <scope>NUCLEOTIDE SEQUENCE [LARGE SCALE GENOMIC DNA]</scope>
    <source>
        <strain evidence="7 8">Grewe 0041</strain>
    </source>
</reference>
<feature type="region of interest" description="Disordered" evidence="4">
    <location>
        <begin position="1028"/>
        <end position="1052"/>
    </location>
</feature>
<comment type="caution">
    <text evidence="7">The sequence shown here is derived from an EMBL/GenBank/DDBJ whole genome shotgun (WGS) entry which is preliminary data.</text>
</comment>
<dbReference type="Gene3D" id="3.40.50.300">
    <property type="entry name" value="P-loop containing nucleotide triphosphate hydrolases"/>
    <property type="match status" value="1"/>
</dbReference>
<organism evidence="7 8">
    <name type="scientific">Lepraria finkii</name>
    <dbReference type="NCBI Taxonomy" id="1340010"/>
    <lineage>
        <taxon>Eukaryota</taxon>
        <taxon>Fungi</taxon>
        <taxon>Dikarya</taxon>
        <taxon>Ascomycota</taxon>
        <taxon>Pezizomycotina</taxon>
        <taxon>Lecanoromycetes</taxon>
        <taxon>OSLEUM clade</taxon>
        <taxon>Lecanoromycetidae</taxon>
        <taxon>Lecanorales</taxon>
        <taxon>Lecanorineae</taxon>
        <taxon>Stereocaulaceae</taxon>
        <taxon>Lepraria</taxon>
    </lineage>
</organism>
<feature type="domain" description="GPI inositol-deacylase winged helix" evidence="5">
    <location>
        <begin position="514"/>
        <end position="590"/>
    </location>
</feature>
<dbReference type="PANTHER" id="PTHR24198">
    <property type="entry name" value="ANKYRIN REPEAT AND PROTEIN KINASE DOMAIN-CONTAINING PROTEIN"/>
    <property type="match status" value="1"/>
</dbReference>
<dbReference type="SMART" id="SM00248">
    <property type="entry name" value="ANK"/>
    <property type="match status" value="14"/>
</dbReference>
<dbReference type="Gene3D" id="1.25.40.20">
    <property type="entry name" value="Ankyrin repeat-containing domain"/>
    <property type="match status" value="3"/>
</dbReference>
<accession>A0ABR4BLU9</accession>
<dbReference type="InterPro" id="IPR002110">
    <property type="entry name" value="Ankyrin_rpt"/>
</dbReference>
<feature type="repeat" description="ANK" evidence="3">
    <location>
        <begin position="696"/>
        <end position="728"/>
    </location>
</feature>
<feature type="repeat" description="ANK" evidence="3">
    <location>
        <begin position="970"/>
        <end position="1002"/>
    </location>
</feature>
<dbReference type="Pfam" id="PF00023">
    <property type="entry name" value="Ank"/>
    <property type="match status" value="1"/>
</dbReference>
<proteinExistence type="predicted"/>
<evidence type="ECO:0000259" key="5">
    <source>
        <dbReference type="Pfam" id="PF22939"/>
    </source>
</evidence>
<dbReference type="Pfam" id="PF24883">
    <property type="entry name" value="NPHP3_N"/>
    <property type="match status" value="1"/>
</dbReference>
<evidence type="ECO:0008006" key="9">
    <source>
        <dbReference type="Google" id="ProtNLM"/>
    </source>
</evidence>
<evidence type="ECO:0000256" key="1">
    <source>
        <dbReference type="ARBA" id="ARBA00022737"/>
    </source>
</evidence>
<dbReference type="EMBL" id="JBHFEH010000003">
    <property type="protein sequence ID" value="KAL2058011.1"/>
    <property type="molecule type" value="Genomic_DNA"/>
</dbReference>
<protein>
    <recommendedName>
        <fullName evidence="9">Ankyrin</fullName>
    </recommendedName>
</protein>
<dbReference type="PANTHER" id="PTHR24198:SF165">
    <property type="entry name" value="ANKYRIN REPEAT-CONTAINING PROTEIN-RELATED"/>
    <property type="match status" value="1"/>
</dbReference>
<feature type="compositionally biased region" description="Basic and acidic residues" evidence="4">
    <location>
        <begin position="1028"/>
        <end position="1039"/>
    </location>
</feature>
<dbReference type="SUPFAM" id="SSF48403">
    <property type="entry name" value="Ankyrin repeat"/>
    <property type="match status" value="2"/>
</dbReference>
<feature type="repeat" description="ANK" evidence="3">
    <location>
        <begin position="902"/>
        <end position="934"/>
    </location>
</feature>
<gene>
    <name evidence="7" type="ORF">ABVK25_001629</name>
</gene>
<dbReference type="InterPro" id="IPR054471">
    <property type="entry name" value="GPIID_WHD"/>
</dbReference>
<feature type="repeat" description="ANK" evidence="3">
    <location>
        <begin position="1123"/>
        <end position="1155"/>
    </location>
</feature>
<feature type="repeat" description="ANK" evidence="3">
    <location>
        <begin position="1089"/>
        <end position="1122"/>
    </location>
</feature>
<dbReference type="PROSITE" id="PS50088">
    <property type="entry name" value="ANK_REPEAT"/>
    <property type="match status" value="7"/>
</dbReference>
<keyword evidence="2 3" id="KW-0040">ANK repeat</keyword>
<dbReference type="PROSITE" id="PS50297">
    <property type="entry name" value="ANK_REP_REGION"/>
    <property type="match status" value="5"/>
</dbReference>
<dbReference type="SUPFAM" id="SSF57850">
    <property type="entry name" value="RING/U-box"/>
    <property type="match status" value="1"/>
</dbReference>
<dbReference type="Proteomes" id="UP001590951">
    <property type="component" value="Unassembled WGS sequence"/>
</dbReference>
<feature type="repeat" description="ANK" evidence="3">
    <location>
        <begin position="869"/>
        <end position="898"/>
    </location>
</feature>
<dbReference type="Pfam" id="PF22939">
    <property type="entry name" value="WHD_GPIID"/>
    <property type="match status" value="1"/>
</dbReference>
<dbReference type="PRINTS" id="PR01415">
    <property type="entry name" value="ANKYRIN"/>
</dbReference>
<keyword evidence="8" id="KW-1185">Reference proteome</keyword>
<keyword evidence="1" id="KW-0677">Repeat</keyword>
<dbReference type="InterPro" id="IPR056884">
    <property type="entry name" value="NPHP3-like_N"/>
</dbReference>
<dbReference type="InterPro" id="IPR027417">
    <property type="entry name" value="P-loop_NTPase"/>
</dbReference>
<feature type="repeat" description="ANK" evidence="3">
    <location>
        <begin position="729"/>
        <end position="761"/>
    </location>
</feature>
<evidence type="ECO:0000256" key="2">
    <source>
        <dbReference type="ARBA" id="ARBA00023043"/>
    </source>
</evidence>
<evidence type="ECO:0000256" key="3">
    <source>
        <dbReference type="PROSITE-ProRule" id="PRU00023"/>
    </source>
</evidence>
<feature type="domain" description="Nephrocystin 3-like N-terminal" evidence="6">
    <location>
        <begin position="190"/>
        <end position="349"/>
    </location>
</feature>
<dbReference type="Pfam" id="PF12796">
    <property type="entry name" value="Ank_2"/>
    <property type="match status" value="4"/>
</dbReference>
<dbReference type="InterPro" id="IPR036770">
    <property type="entry name" value="Ankyrin_rpt-contain_sf"/>
</dbReference>
<evidence type="ECO:0000259" key="6">
    <source>
        <dbReference type="Pfam" id="PF24883"/>
    </source>
</evidence>